<organism evidence="1 2">
    <name type="scientific">Dreissena polymorpha</name>
    <name type="common">Zebra mussel</name>
    <name type="synonym">Mytilus polymorpha</name>
    <dbReference type="NCBI Taxonomy" id="45954"/>
    <lineage>
        <taxon>Eukaryota</taxon>
        <taxon>Metazoa</taxon>
        <taxon>Spiralia</taxon>
        <taxon>Lophotrochozoa</taxon>
        <taxon>Mollusca</taxon>
        <taxon>Bivalvia</taxon>
        <taxon>Autobranchia</taxon>
        <taxon>Heteroconchia</taxon>
        <taxon>Euheterodonta</taxon>
        <taxon>Imparidentia</taxon>
        <taxon>Neoheterodontei</taxon>
        <taxon>Myida</taxon>
        <taxon>Dreissenoidea</taxon>
        <taxon>Dreissenidae</taxon>
        <taxon>Dreissena</taxon>
    </lineage>
</organism>
<keyword evidence="2" id="KW-1185">Reference proteome</keyword>
<dbReference type="EMBL" id="JAIWYP010000009">
    <property type="protein sequence ID" value="KAH3776522.1"/>
    <property type="molecule type" value="Genomic_DNA"/>
</dbReference>
<comment type="caution">
    <text evidence="1">The sequence shown here is derived from an EMBL/GenBank/DDBJ whole genome shotgun (WGS) entry which is preliminary data.</text>
</comment>
<dbReference type="AlphaFoldDB" id="A0A9D4EE80"/>
<protein>
    <submittedName>
        <fullName evidence="1">Uncharacterized protein</fullName>
    </submittedName>
</protein>
<evidence type="ECO:0000313" key="2">
    <source>
        <dbReference type="Proteomes" id="UP000828390"/>
    </source>
</evidence>
<accession>A0A9D4EE80</accession>
<proteinExistence type="predicted"/>
<reference evidence="1" key="1">
    <citation type="journal article" date="2019" name="bioRxiv">
        <title>The Genome of the Zebra Mussel, Dreissena polymorpha: A Resource for Invasive Species Research.</title>
        <authorList>
            <person name="McCartney M.A."/>
            <person name="Auch B."/>
            <person name="Kono T."/>
            <person name="Mallez S."/>
            <person name="Zhang Y."/>
            <person name="Obille A."/>
            <person name="Becker A."/>
            <person name="Abrahante J.E."/>
            <person name="Garbe J."/>
            <person name="Badalamenti J.P."/>
            <person name="Herman A."/>
            <person name="Mangelson H."/>
            <person name="Liachko I."/>
            <person name="Sullivan S."/>
            <person name="Sone E.D."/>
            <person name="Koren S."/>
            <person name="Silverstein K.A.T."/>
            <person name="Beckman K.B."/>
            <person name="Gohl D.M."/>
        </authorList>
    </citation>
    <scope>NUCLEOTIDE SEQUENCE</scope>
    <source>
        <strain evidence="1">Duluth1</strain>
        <tissue evidence="1">Whole animal</tissue>
    </source>
</reference>
<name>A0A9D4EE80_DREPO</name>
<evidence type="ECO:0000313" key="1">
    <source>
        <dbReference type="EMBL" id="KAH3776522.1"/>
    </source>
</evidence>
<reference evidence="1" key="2">
    <citation type="submission" date="2020-11" db="EMBL/GenBank/DDBJ databases">
        <authorList>
            <person name="McCartney M.A."/>
            <person name="Auch B."/>
            <person name="Kono T."/>
            <person name="Mallez S."/>
            <person name="Becker A."/>
            <person name="Gohl D.M."/>
            <person name="Silverstein K.A.T."/>
            <person name="Koren S."/>
            <person name="Bechman K.B."/>
            <person name="Herman A."/>
            <person name="Abrahante J.E."/>
            <person name="Garbe J."/>
        </authorList>
    </citation>
    <scope>NUCLEOTIDE SEQUENCE</scope>
    <source>
        <strain evidence="1">Duluth1</strain>
        <tissue evidence="1">Whole animal</tissue>
    </source>
</reference>
<sequence length="62" mass="7486">MTLKSTCRVRRLEPEASDIASRLQPSQVMRVLWLRMSSRRPKEQFNYELKVEDEIRFPLAEY</sequence>
<gene>
    <name evidence="1" type="ORF">DPMN_177950</name>
</gene>
<dbReference type="Proteomes" id="UP000828390">
    <property type="component" value="Unassembled WGS sequence"/>
</dbReference>